<dbReference type="Pfam" id="PF00111">
    <property type="entry name" value="Fer2"/>
    <property type="match status" value="1"/>
</dbReference>
<dbReference type="PROSITE" id="PS51387">
    <property type="entry name" value="FAD_PCMH"/>
    <property type="match status" value="1"/>
</dbReference>
<feature type="binding site" evidence="21">
    <location>
        <position position="781"/>
    </location>
    <ligand>
        <name>Mo-molybdopterin</name>
        <dbReference type="ChEBI" id="CHEBI:71302"/>
    </ligand>
    <ligandPart>
        <name>Mo</name>
        <dbReference type="ChEBI" id="CHEBI:28685"/>
    </ligandPart>
</feature>
<evidence type="ECO:0000256" key="16">
    <source>
        <dbReference type="ARBA" id="ARBA00034078"/>
    </source>
</evidence>
<dbReference type="SUPFAM" id="SSF56003">
    <property type="entry name" value="Molybdenum cofactor-binding domain"/>
    <property type="match status" value="1"/>
</dbReference>
<feature type="binding site" evidence="21">
    <location>
        <position position="926"/>
    </location>
    <ligand>
        <name>Mo-molybdopterin</name>
        <dbReference type="ChEBI" id="CHEBI:71302"/>
    </ligand>
    <ligandPart>
        <name>Mo</name>
        <dbReference type="ChEBI" id="CHEBI:28685"/>
    </ligandPart>
</feature>
<evidence type="ECO:0000256" key="1">
    <source>
        <dbReference type="ARBA" id="ARBA00001974"/>
    </source>
</evidence>
<feature type="binding site" evidence="21">
    <location>
        <position position="58"/>
    </location>
    <ligand>
        <name>[2Fe-2S] cluster</name>
        <dbReference type="ChEBI" id="CHEBI:190135"/>
        <label>1</label>
    </ligand>
</feature>
<comment type="subunit">
    <text evidence="4">Homodimer.</text>
</comment>
<reference evidence="24 25" key="1">
    <citation type="submission" date="2024-06" db="EMBL/GenBank/DDBJ databases">
        <title>A chromosome-level genome assembly of beet webworm, Loxostege sticticalis.</title>
        <authorList>
            <person name="Zhang Y."/>
        </authorList>
    </citation>
    <scope>NUCLEOTIDE SEQUENCE [LARGE SCALE GENOMIC DNA]</scope>
    <source>
        <strain evidence="24">AQ028</strain>
        <tissue evidence="24">Male pupae</tissue>
    </source>
</reference>
<feature type="binding site" evidence="21">
    <location>
        <position position="158"/>
    </location>
    <ligand>
        <name>[2Fe-2S] cluster</name>
        <dbReference type="ChEBI" id="CHEBI:190135"/>
        <label>2</label>
    </ligand>
</feature>
<sequence>MEEVESLIPHDAQRELVFFVNGKKVTEQHPDPEATLLWYLRKKLHLTGTKYGCGEGGCGACTVMVSQYLPRENRIKHIAVNACLTPVCAMHGLAVTTVEGIGSTQDRLHPVQERLAKAHGSQCGFCTPGIVMSMYALLRNKEKIYYADMDKALQGNLCRCTGYRPIIEGFKTFIEGWERNYVPNTKQSPCMMGDECCRLKSTENGIEDDKLFNKSTFVPYDPSQEPIFPPELKVKQRYNEEFLYFKGENVTWIRPKTLEELLALKNNFDQSKIVVGNTEIGVEVKFKKKIYPILLSPSNIEELNFCRVNKDGIVVGAALTLSELQIFLENHVAELLDKGKIYEAILEMLHWFAGNQVRNVASLVGNIITASPISDLNPILMASGAALNVSSSKGHRKVVIDEHFFSGYRQTLVENNEVVTSVEIPFTKSNQFFKAYKQARRKDDDISIVTAAFNITFEEGSQDIISEARLCYGGMGPKTVLAKHTSNLLKGLKLNEKMLDVVYDSLIKEMELGVSVPGGMADYRKSLCLSLFFRFYLFVAQNFNKSNGYKMSYDHISGASEIPVLPPSSSQYFEIKENVSLSDAVGKPIQHASAFKQATGEAIYCDDIPNVEGELYLTLVFSKEAHARIKSIDATKALSLPGVEYFLSAADLDDECNKMGPILKDEEIFCKEIVTSRSCVIGAIVAQSEKISRHAKELVKVTYEKIEPVIISIEDAIKHKSFYSDQPRVLKKGDVKTEIQNHRHVVKGEIRTGAQEHFYLETISAYAAKKEDELEIVSTTQNPAEIAQFVSKALRIPNHKIVSKVKRIGGGFGGKETRASILAVPVAIAAFKLKKPVRAVLDRDEDMQATGYRHPCLIKYEAAFGDDGKITAAIFDIYANAGNSMDISCSMVERAITHVDNCYSIPNLEARGYLCKTNMPSNTAFRGFGAPKAMLAVECMMRDVAEALNKSYEEVAATNLYKEGDLTPFNQTLTYCTIPRCWKECMELSQYWERKKSVEEFNRSSRWKKKGIAIVPTKYGISFQSDLLMQGGALLLVYNDGSVLLSIGGIEMGQGLFTKMIQVASRALDVDYNKIHISEMSTDKVPNSSPTAASISSDLYGMAVINACNVLNERLKPYKDSNPKGKWEDWVSAAYVDRVHLSATGFYAAPKIEFDPKTSSGSLFEYFTYGVACSEVIIDCLTGDHQVLRTDIVMDVGESLNPAIDIGQIEGAFMQGYGFCTMEEMVFSQSGEALSRGSGAYKIPGFSDIPKVFNVSLLKGAPNPRAVYSSKAVGEPPLFLAASIFFAIKEAIKSSRVDAGAPAHFTLNVPATCERIRMACEDRITQQVRPSIKQDGKPWNVIA</sequence>
<evidence type="ECO:0000256" key="18">
    <source>
        <dbReference type="ARBA" id="ARBA00049517"/>
    </source>
</evidence>
<comment type="subcellular location">
    <subcellularLocation>
        <location evidence="2">Peroxisome</location>
    </subcellularLocation>
</comment>
<dbReference type="InterPro" id="IPR014307">
    <property type="entry name" value="Xanthine_DH_ssu"/>
</dbReference>
<comment type="caution">
    <text evidence="24">The sequence shown here is derived from an EMBL/GenBank/DDBJ whole genome shotgun (WGS) entry which is preliminary data.</text>
</comment>
<organism evidence="24 25">
    <name type="scientific">Loxostege sticticalis</name>
    <name type="common">Beet webworm moth</name>
    <dbReference type="NCBI Taxonomy" id="481309"/>
    <lineage>
        <taxon>Eukaryota</taxon>
        <taxon>Metazoa</taxon>
        <taxon>Ecdysozoa</taxon>
        <taxon>Arthropoda</taxon>
        <taxon>Hexapoda</taxon>
        <taxon>Insecta</taxon>
        <taxon>Pterygota</taxon>
        <taxon>Neoptera</taxon>
        <taxon>Endopterygota</taxon>
        <taxon>Lepidoptera</taxon>
        <taxon>Glossata</taxon>
        <taxon>Ditrysia</taxon>
        <taxon>Pyraloidea</taxon>
        <taxon>Crambidae</taxon>
        <taxon>Pyraustinae</taxon>
        <taxon>Loxostege</taxon>
    </lineage>
</organism>
<dbReference type="InterPro" id="IPR036884">
    <property type="entry name" value="2Fe-2S-bd_dom_sf"/>
</dbReference>
<evidence type="ECO:0000256" key="14">
    <source>
        <dbReference type="ARBA" id="ARBA00023027"/>
    </source>
</evidence>
<evidence type="ECO:0000259" key="22">
    <source>
        <dbReference type="PROSITE" id="PS51085"/>
    </source>
</evidence>
<dbReference type="InterPro" id="IPR012675">
    <property type="entry name" value="Beta-grasp_dom_sf"/>
</dbReference>
<evidence type="ECO:0000256" key="19">
    <source>
        <dbReference type="PIRSR" id="PIRSR000127-1"/>
    </source>
</evidence>
<evidence type="ECO:0000256" key="2">
    <source>
        <dbReference type="ARBA" id="ARBA00004275"/>
    </source>
</evidence>
<feature type="binding site" evidence="21">
    <location>
        <position position="123"/>
    </location>
    <ligand>
        <name>[2Fe-2S] cluster</name>
        <dbReference type="ChEBI" id="CHEBI:190135"/>
        <label>2</label>
    </ligand>
</feature>
<dbReference type="InterPro" id="IPR036856">
    <property type="entry name" value="Ald_Oxase/Xan_DH_a/b_sf"/>
</dbReference>
<dbReference type="Gene3D" id="3.30.365.10">
    <property type="entry name" value="Aldehyde oxidase/xanthine dehydrogenase, molybdopterin binding domain"/>
    <property type="match status" value="4"/>
</dbReference>
<feature type="binding site" evidence="20">
    <location>
        <position position="352"/>
    </location>
    <ligand>
        <name>FAD</name>
        <dbReference type="ChEBI" id="CHEBI:57692"/>
    </ligand>
</feature>
<dbReference type="PROSITE" id="PS51085">
    <property type="entry name" value="2FE2S_FER_2"/>
    <property type="match status" value="1"/>
</dbReference>
<evidence type="ECO:0000256" key="10">
    <source>
        <dbReference type="ARBA" id="ARBA00022827"/>
    </source>
</evidence>
<dbReference type="PANTHER" id="PTHR45444">
    <property type="entry name" value="XANTHINE DEHYDROGENASE"/>
    <property type="match status" value="1"/>
</dbReference>
<gene>
    <name evidence="24" type="ORF">ABMA28_002199</name>
</gene>
<dbReference type="InterPro" id="IPR006058">
    <property type="entry name" value="2Fe2S_fd_BS"/>
</dbReference>
<dbReference type="Pfam" id="PF01315">
    <property type="entry name" value="Ald_Xan_dh_C"/>
    <property type="match status" value="1"/>
</dbReference>
<dbReference type="SMART" id="SM01008">
    <property type="entry name" value="Ald_Xan_dh_C"/>
    <property type="match status" value="1"/>
</dbReference>
<evidence type="ECO:0000256" key="9">
    <source>
        <dbReference type="ARBA" id="ARBA00022723"/>
    </source>
</evidence>
<feature type="binding site" evidence="21">
    <location>
        <position position="1093"/>
    </location>
    <ligand>
        <name>Mo-molybdopterin</name>
        <dbReference type="ChEBI" id="CHEBI:71302"/>
    </ligand>
    <ligandPart>
        <name>Mo</name>
        <dbReference type="ChEBI" id="CHEBI:28685"/>
    </ligandPart>
</feature>
<dbReference type="Gene3D" id="3.30.465.10">
    <property type="match status" value="1"/>
</dbReference>
<dbReference type="FunFam" id="3.30.365.10:FF:000004">
    <property type="entry name" value="Xanthine dehydrogenase oxidase"/>
    <property type="match status" value="1"/>
</dbReference>
<dbReference type="GO" id="GO:0046872">
    <property type="term" value="F:metal ion binding"/>
    <property type="evidence" value="ECO:0007669"/>
    <property type="project" value="UniProtKB-KW"/>
</dbReference>
<dbReference type="GO" id="GO:0051537">
    <property type="term" value="F:2 iron, 2 sulfur cluster binding"/>
    <property type="evidence" value="ECO:0007669"/>
    <property type="project" value="UniProtKB-KW"/>
</dbReference>
<dbReference type="InterPro" id="IPR016208">
    <property type="entry name" value="Ald_Oxase/xanthine_DH-like"/>
</dbReference>
<evidence type="ECO:0000256" key="21">
    <source>
        <dbReference type="PIRSR" id="PIRSR000127-3"/>
    </source>
</evidence>
<evidence type="ECO:0000256" key="4">
    <source>
        <dbReference type="ARBA" id="ARBA00011738"/>
    </source>
</evidence>
<feature type="binding site" evidence="21">
    <location>
        <position position="53"/>
    </location>
    <ligand>
        <name>[2Fe-2S] cluster</name>
        <dbReference type="ChEBI" id="CHEBI:190135"/>
        <label>1</label>
    </ligand>
</feature>
<dbReference type="InterPro" id="IPR001041">
    <property type="entry name" value="2Fe-2S_ferredoxin-type"/>
</dbReference>
<accession>A0ABD0T0E2</accession>
<feature type="domain" description="2Fe-2S ferredoxin-type" evidence="22">
    <location>
        <begin position="14"/>
        <end position="101"/>
    </location>
</feature>
<evidence type="ECO:0000256" key="13">
    <source>
        <dbReference type="ARBA" id="ARBA00023014"/>
    </source>
</evidence>
<keyword evidence="8 21" id="KW-0001">2Fe-2S</keyword>
<dbReference type="InterPro" id="IPR037165">
    <property type="entry name" value="AldOxase/xan_DH_Mopterin-bd_sf"/>
</dbReference>
<dbReference type="PIRSF" id="PIRSF000127">
    <property type="entry name" value="Xanthine_DH"/>
    <property type="match status" value="1"/>
</dbReference>
<feature type="binding site" evidence="20">
    <location>
        <begin position="362"/>
        <end position="366"/>
    </location>
    <ligand>
        <name>FAD</name>
        <dbReference type="ChEBI" id="CHEBI:57692"/>
    </ligand>
</feature>
<feature type="binding site" evidence="20">
    <location>
        <begin position="273"/>
        <end position="280"/>
    </location>
    <ligand>
        <name>FAD</name>
        <dbReference type="ChEBI" id="CHEBI:57692"/>
    </ligand>
</feature>
<keyword evidence="11" id="KW-0560">Oxidoreductase</keyword>
<dbReference type="FunFam" id="3.10.20.30:FF:000015">
    <property type="entry name" value="Aldehyde oxidase 1"/>
    <property type="match status" value="1"/>
</dbReference>
<feature type="binding site" evidence="20">
    <location>
        <position position="894"/>
    </location>
    <ligand>
        <name>substrate</name>
    </ligand>
</feature>
<dbReference type="InterPro" id="IPR008274">
    <property type="entry name" value="AldOxase/xan_DH_MoCoBD1"/>
</dbReference>
<evidence type="ECO:0000259" key="23">
    <source>
        <dbReference type="PROSITE" id="PS51387"/>
    </source>
</evidence>
<comment type="catalytic activity">
    <reaction evidence="18">
        <text>hypoxanthine + NAD(+) + H2O = xanthine + NADH + H(+)</text>
        <dbReference type="Rhea" id="RHEA:24670"/>
        <dbReference type="ChEBI" id="CHEBI:15377"/>
        <dbReference type="ChEBI" id="CHEBI:15378"/>
        <dbReference type="ChEBI" id="CHEBI:17368"/>
        <dbReference type="ChEBI" id="CHEBI:17712"/>
        <dbReference type="ChEBI" id="CHEBI:57540"/>
        <dbReference type="ChEBI" id="CHEBI:57945"/>
        <dbReference type="EC" id="1.17.1.4"/>
    </reaction>
</comment>
<dbReference type="Pfam" id="PF20256">
    <property type="entry name" value="MoCoBD_2"/>
    <property type="match status" value="1"/>
</dbReference>
<dbReference type="GO" id="GO:0005777">
    <property type="term" value="C:peroxisome"/>
    <property type="evidence" value="ECO:0007669"/>
    <property type="project" value="UniProtKB-SubCell"/>
</dbReference>
<feature type="binding site" evidence="21">
    <location>
        <position position="83"/>
    </location>
    <ligand>
        <name>[2Fe-2S] cluster</name>
        <dbReference type="ChEBI" id="CHEBI:190135"/>
        <label>1</label>
    </ligand>
</feature>
<dbReference type="SUPFAM" id="SSF54665">
    <property type="entry name" value="CO dehydrogenase molybdoprotein N-domain-like"/>
    <property type="match status" value="1"/>
</dbReference>
<evidence type="ECO:0000256" key="5">
    <source>
        <dbReference type="ARBA" id="ARBA00013123"/>
    </source>
</evidence>
<comment type="cofactor">
    <cofactor evidence="1 20">
        <name>FAD</name>
        <dbReference type="ChEBI" id="CHEBI:57692"/>
    </cofactor>
</comment>
<evidence type="ECO:0000313" key="24">
    <source>
        <dbReference type="EMBL" id="KAL0831374.1"/>
    </source>
</evidence>
<dbReference type="PANTHER" id="PTHR45444:SF3">
    <property type="entry name" value="XANTHINE DEHYDROGENASE"/>
    <property type="match status" value="1"/>
</dbReference>
<evidence type="ECO:0000256" key="8">
    <source>
        <dbReference type="ARBA" id="ARBA00022714"/>
    </source>
</evidence>
<evidence type="ECO:0000256" key="15">
    <source>
        <dbReference type="ARBA" id="ARBA00023140"/>
    </source>
</evidence>
<feature type="binding site" evidence="20">
    <location>
        <position position="816"/>
    </location>
    <ligand>
        <name>substrate</name>
    </ligand>
</feature>
<feature type="binding site" evidence="20">
    <location>
        <position position="437"/>
    </location>
    <ligand>
        <name>FAD</name>
        <dbReference type="ChEBI" id="CHEBI:57692"/>
    </ligand>
</feature>
<dbReference type="Proteomes" id="UP001549921">
    <property type="component" value="Unassembled WGS sequence"/>
</dbReference>
<evidence type="ECO:0000256" key="12">
    <source>
        <dbReference type="ARBA" id="ARBA00023004"/>
    </source>
</evidence>
<evidence type="ECO:0000256" key="11">
    <source>
        <dbReference type="ARBA" id="ARBA00023002"/>
    </source>
</evidence>
<dbReference type="InterPro" id="IPR016167">
    <property type="entry name" value="FAD-bd_PCMH_sub1"/>
</dbReference>
<dbReference type="Pfam" id="PF03450">
    <property type="entry name" value="CO_deh_flav_C"/>
    <property type="match status" value="1"/>
</dbReference>
<dbReference type="InterPro" id="IPR000674">
    <property type="entry name" value="Ald_Oxase/Xan_DH_a/b"/>
</dbReference>
<dbReference type="SUPFAM" id="SSF47741">
    <property type="entry name" value="CO dehydrogenase ISP C-domain like"/>
    <property type="match status" value="1"/>
</dbReference>
<keyword evidence="12 21" id="KW-0408">Iron</keyword>
<dbReference type="Pfam" id="PF00941">
    <property type="entry name" value="FAD_binding_5"/>
    <property type="match status" value="1"/>
</dbReference>
<dbReference type="PROSITE" id="PS00197">
    <property type="entry name" value="2FE2S_FER_1"/>
    <property type="match status" value="1"/>
</dbReference>
<dbReference type="EC" id="1.17.1.4" evidence="5"/>
<keyword evidence="7" id="KW-0285">Flavoprotein</keyword>
<feature type="binding site" evidence="21">
    <location>
        <position position="160"/>
    </location>
    <ligand>
        <name>[2Fe-2S] cluster</name>
        <dbReference type="ChEBI" id="CHEBI:190135"/>
        <label>2</label>
    </ligand>
</feature>
<comment type="cofactor">
    <cofactor evidence="16">
        <name>[2Fe-2S] cluster</name>
        <dbReference type="ChEBI" id="CHEBI:190135"/>
    </cofactor>
</comment>
<dbReference type="Pfam" id="PF01799">
    <property type="entry name" value="Fer2_2"/>
    <property type="match status" value="1"/>
</dbReference>
<dbReference type="EMBL" id="JBEDNZ010000012">
    <property type="protein sequence ID" value="KAL0831374.1"/>
    <property type="molecule type" value="Genomic_DNA"/>
</dbReference>
<comment type="catalytic activity">
    <reaction evidence="17">
        <text>xanthine + NAD(+) + H2O = urate + NADH + H(+)</text>
        <dbReference type="Rhea" id="RHEA:16669"/>
        <dbReference type="ChEBI" id="CHEBI:15377"/>
        <dbReference type="ChEBI" id="CHEBI:15378"/>
        <dbReference type="ChEBI" id="CHEBI:17712"/>
        <dbReference type="ChEBI" id="CHEBI:17775"/>
        <dbReference type="ChEBI" id="CHEBI:57540"/>
        <dbReference type="ChEBI" id="CHEBI:57945"/>
        <dbReference type="EC" id="1.17.1.4"/>
    </reaction>
</comment>
<keyword evidence="15" id="KW-0576">Peroxisome</keyword>
<dbReference type="SUPFAM" id="SSF56176">
    <property type="entry name" value="FAD-binding/transporter-associated domain-like"/>
    <property type="match status" value="1"/>
</dbReference>
<dbReference type="NCBIfam" id="TIGR02963">
    <property type="entry name" value="xanthine_xdhA"/>
    <property type="match status" value="1"/>
</dbReference>
<evidence type="ECO:0000256" key="6">
    <source>
        <dbReference type="ARBA" id="ARBA00022505"/>
    </source>
</evidence>
<dbReference type="Gene3D" id="3.30.43.10">
    <property type="entry name" value="Uridine Diphospho-n-acetylenolpyruvylglucosamine Reductase, domain 2"/>
    <property type="match status" value="1"/>
</dbReference>
<dbReference type="Gene3D" id="1.10.150.120">
    <property type="entry name" value="[2Fe-2S]-binding domain"/>
    <property type="match status" value="1"/>
</dbReference>
<comment type="similarity">
    <text evidence="3">Belongs to the xanthine dehydrogenase family.</text>
</comment>
<feature type="domain" description="FAD-binding PCMH-type" evidence="23">
    <location>
        <begin position="245"/>
        <end position="429"/>
    </location>
</feature>
<evidence type="ECO:0000313" key="25">
    <source>
        <dbReference type="Proteomes" id="UP001549921"/>
    </source>
</evidence>
<evidence type="ECO:0000256" key="7">
    <source>
        <dbReference type="ARBA" id="ARBA00022630"/>
    </source>
</evidence>
<dbReference type="Gene3D" id="3.30.390.50">
    <property type="entry name" value="CO dehydrogenase flavoprotein, C-terminal domain"/>
    <property type="match status" value="1"/>
</dbReference>
<evidence type="ECO:0000256" key="17">
    <source>
        <dbReference type="ARBA" id="ARBA00049017"/>
    </source>
</evidence>
<keyword evidence="14" id="KW-0520">NAD</keyword>
<proteinExistence type="inferred from homology"/>
<feature type="binding site" evidence="21">
    <location>
        <position position="126"/>
    </location>
    <ligand>
        <name>[2Fe-2S] cluster</name>
        <dbReference type="ChEBI" id="CHEBI:190135"/>
        <label>2</label>
    </ligand>
</feature>
<comment type="cofactor">
    <cofactor evidence="21">
        <name>Mo-molybdopterin</name>
        <dbReference type="ChEBI" id="CHEBI:71302"/>
    </cofactor>
    <text evidence="21">Binds 1 Mo-molybdopterin (Mo-MPT) cofactor per subunit.</text>
</comment>
<feature type="active site" description="Proton acceptor" evidence="19">
    <location>
        <position position="1275"/>
    </location>
</feature>
<feature type="binding site" evidence="21">
    <location>
        <position position="61"/>
    </location>
    <ligand>
        <name>[2Fe-2S] cluster</name>
        <dbReference type="ChEBI" id="CHEBI:190135"/>
        <label>1</label>
    </ligand>
</feature>
<dbReference type="Gene3D" id="3.90.1170.50">
    <property type="entry name" value="Aldehyde oxidase/xanthine dehydrogenase, a/b hammerhead"/>
    <property type="match status" value="1"/>
</dbReference>
<protein>
    <recommendedName>
        <fullName evidence="5">xanthine dehydrogenase</fullName>
        <ecNumber evidence="5">1.17.1.4</ecNumber>
    </recommendedName>
</protein>
<dbReference type="InterPro" id="IPR036010">
    <property type="entry name" value="2Fe-2S_ferredoxin-like_sf"/>
</dbReference>
<dbReference type="InterPro" id="IPR002888">
    <property type="entry name" value="2Fe-2S-bd"/>
</dbReference>
<evidence type="ECO:0000256" key="20">
    <source>
        <dbReference type="PIRSR" id="PIRSR000127-2"/>
    </source>
</evidence>
<dbReference type="InterPro" id="IPR005107">
    <property type="entry name" value="CO_DH_flav_C"/>
</dbReference>
<dbReference type="SMART" id="SM01092">
    <property type="entry name" value="CO_deh_flav_C"/>
    <property type="match status" value="1"/>
</dbReference>
<keyword evidence="13 21" id="KW-0411">Iron-sulfur</keyword>
<keyword evidence="9 21" id="KW-0479">Metal-binding</keyword>
<dbReference type="InterPro" id="IPR016166">
    <property type="entry name" value="FAD-bd_PCMH"/>
</dbReference>
<dbReference type="InterPro" id="IPR016169">
    <property type="entry name" value="FAD-bd_PCMH_sub2"/>
</dbReference>
<dbReference type="InterPro" id="IPR046867">
    <property type="entry name" value="AldOxase/xan_DH_MoCoBD2"/>
</dbReference>
<dbReference type="FunFam" id="3.30.465.10:FF:000004">
    <property type="entry name" value="Xanthine dehydrogenase/oxidase"/>
    <property type="match status" value="1"/>
</dbReference>
<feature type="binding site" evidence="20">
    <location>
        <position position="928"/>
    </location>
    <ligand>
        <name>substrate</name>
    </ligand>
</feature>
<keyword evidence="6 21" id="KW-0500">Molybdenum</keyword>
<dbReference type="GO" id="GO:0004854">
    <property type="term" value="F:xanthine dehydrogenase activity"/>
    <property type="evidence" value="ECO:0007669"/>
    <property type="project" value="UniProtKB-EC"/>
</dbReference>
<dbReference type="SUPFAM" id="SSF55447">
    <property type="entry name" value="CO dehydrogenase flavoprotein C-terminal domain-like"/>
    <property type="match status" value="1"/>
</dbReference>
<comment type="cofactor">
    <cofactor evidence="21">
        <name>[2Fe-2S] cluster</name>
        <dbReference type="ChEBI" id="CHEBI:190135"/>
    </cofactor>
    <text evidence="21">Binds 2 [2Fe-2S] clusters.</text>
</comment>
<dbReference type="InterPro" id="IPR036318">
    <property type="entry name" value="FAD-bd_PCMH-like_sf"/>
</dbReference>
<dbReference type="InterPro" id="IPR002346">
    <property type="entry name" value="Mopterin_DH_FAD-bd"/>
</dbReference>
<dbReference type="FunFam" id="3.30.365.10:FF:000003">
    <property type="entry name" value="Aldehyde oxidase 1"/>
    <property type="match status" value="1"/>
</dbReference>
<dbReference type="Gene3D" id="3.10.20.30">
    <property type="match status" value="1"/>
</dbReference>
<evidence type="ECO:0000256" key="3">
    <source>
        <dbReference type="ARBA" id="ARBA00006849"/>
    </source>
</evidence>
<dbReference type="InterPro" id="IPR036683">
    <property type="entry name" value="CO_DH_flav_C_dom_sf"/>
</dbReference>
<feature type="binding site" evidence="21">
    <location>
        <position position="812"/>
    </location>
    <ligand>
        <name>Mo-molybdopterin</name>
        <dbReference type="ChEBI" id="CHEBI:71302"/>
    </ligand>
    <ligandPart>
        <name>Mo</name>
        <dbReference type="ChEBI" id="CHEBI:28685"/>
    </ligandPart>
</feature>
<name>A0ABD0T0E2_LOXSC</name>
<keyword evidence="10 20" id="KW-0274">FAD</keyword>
<dbReference type="SUPFAM" id="SSF54292">
    <property type="entry name" value="2Fe-2S ferredoxin-like"/>
    <property type="match status" value="1"/>
</dbReference>
<feature type="binding site" evidence="20">
    <location>
        <position position="375"/>
    </location>
    <ligand>
        <name>FAD</name>
        <dbReference type="ChEBI" id="CHEBI:57692"/>
    </ligand>
</feature>
<dbReference type="FunFam" id="3.30.43.10:FF:000001">
    <property type="entry name" value="Xanthine dehydrogenase/oxidase"/>
    <property type="match status" value="1"/>
</dbReference>
<dbReference type="Pfam" id="PF02738">
    <property type="entry name" value="MoCoBD_1"/>
    <property type="match status" value="1"/>
</dbReference>